<protein>
    <submittedName>
        <fullName evidence="2">ABC-type glycerol-3-phosphate transport system substrate-binding protein</fullName>
    </submittedName>
</protein>
<dbReference type="Proteomes" id="UP000774000">
    <property type="component" value="Unassembled WGS sequence"/>
</dbReference>
<evidence type="ECO:0000256" key="1">
    <source>
        <dbReference type="SAM" id="SignalP"/>
    </source>
</evidence>
<dbReference type="InterPro" id="IPR050490">
    <property type="entry name" value="Bact_solute-bd_prot1"/>
</dbReference>
<dbReference type="Gene3D" id="3.40.190.10">
    <property type="entry name" value="Periplasmic binding protein-like II"/>
    <property type="match status" value="2"/>
</dbReference>
<dbReference type="PANTHER" id="PTHR43649">
    <property type="entry name" value="ARABINOSE-BINDING PROTEIN-RELATED"/>
    <property type="match status" value="1"/>
</dbReference>
<reference evidence="2" key="1">
    <citation type="submission" date="2021-01" db="EMBL/GenBank/DDBJ databases">
        <title>Genomic Encyclopedia of Type Strains, Phase IV (KMG-IV): sequencing the most valuable type-strain genomes for metagenomic binning, comparative biology and taxonomic classification.</title>
        <authorList>
            <person name="Goeker M."/>
        </authorList>
    </citation>
    <scope>NUCLEOTIDE SEQUENCE</scope>
    <source>
        <strain evidence="2">DSM 23230</strain>
    </source>
</reference>
<gene>
    <name evidence="2" type="ORF">JOC47_001510</name>
</gene>
<name>A0A939BQS3_9FIRM</name>
<dbReference type="EMBL" id="JAFBDQ010000006">
    <property type="protein sequence ID" value="MBM7556659.1"/>
    <property type="molecule type" value="Genomic_DNA"/>
</dbReference>
<comment type="caution">
    <text evidence="2">The sequence shown here is derived from an EMBL/GenBank/DDBJ whole genome shotgun (WGS) entry which is preliminary data.</text>
</comment>
<keyword evidence="1" id="KW-0732">Signal</keyword>
<proteinExistence type="predicted"/>
<sequence>MLKKKVMSLALVLFLLAGTVIVLDSQAHAFFGFGDDDDEDKALTLWHTEFVTEWPGRADVIDYFEKNNDLNVKKDYGPANYRDIAQKMAIQANTGDPDVVEGVLGQMFSYQKAELIMHLDKYFKDYEAKDTYLKNALDALTVDGKLYGIPYNTNVRLLLYRKSIFEEHNLDVPKNWDELVQTAAKINKLESNMQGFMFTTKSREVRAFQEFMSFYLQLNRNMFDVSDSGVELVATEDQLAQVLNLYKDMFFEGGINLDERGADWKALDYGYTSGKYAMVTVGPWIWGHRNGNQDRAEILDDTGIAAVPVAKNGKPGTYMEVKPIMINKYSDQPDKAWELLKTVTSKGMQTTIDSKRGVLSPRKDVMNSEAMDNWWLSGFAEHMDTGVALDPISWERQQNVIIKAIQRTIYKEESPEEAADWLHGKLAEIANTL</sequence>
<dbReference type="PANTHER" id="PTHR43649:SF12">
    <property type="entry name" value="DIACETYLCHITOBIOSE BINDING PROTEIN DASA"/>
    <property type="match status" value="1"/>
</dbReference>
<evidence type="ECO:0000313" key="2">
    <source>
        <dbReference type="EMBL" id="MBM7556659.1"/>
    </source>
</evidence>
<dbReference type="RefSeq" id="WP_204701434.1">
    <property type="nucleotide sequence ID" value="NZ_JAFBDQ010000006.1"/>
</dbReference>
<accession>A0A939BQS3</accession>
<feature type="signal peptide" evidence="1">
    <location>
        <begin position="1"/>
        <end position="29"/>
    </location>
</feature>
<dbReference type="Pfam" id="PF13416">
    <property type="entry name" value="SBP_bac_8"/>
    <property type="match status" value="1"/>
</dbReference>
<evidence type="ECO:0000313" key="3">
    <source>
        <dbReference type="Proteomes" id="UP000774000"/>
    </source>
</evidence>
<feature type="chain" id="PRO_5037957836" evidence="1">
    <location>
        <begin position="30"/>
        <end position="433"/>
    </location>
</feature>
<keyword evidence="3" id="KW-1185">Reference proteome</keyword>
<dbReference type="InterPro" id="IPR006059">
    <property type="entry name" value="SBP"/>
</dbReference>
<dbReference type="AlphaFoldDB" id="A0A939BQS3"/>
<dbReference type="SUPFAM" id="SSF53850">
    <property type="entry name" value="Periplasmic binding protein-like II"/>
    <property type="match status" value="1"/>
</dbReference>
<organism evidence="2 3">
    <name type="scientific">Halanaerobacter jeridensis</name>
    <dbReference type="NCBI Taxonomy" id="706427"/>
    <lineage>
        <taxon>Bacteria</taxon>
        <taxon>Bacillati</taxon>
        <taxon>Bacillota</taxon>
        <taxon>Clostridia</taxon>
        <taxon>Halanaerobiales</taxon>
        <taxon>Halobacteroidaceae</taxon>
        <taxon>Halanaerobacter</taxon>
    </lineage>
</organism>